<dbReference type="AlphaFoldDB" id="A0A5B7CK57"/>
<sequence>MSKEATVSLFVGTQVNDEDSGVATVARVWRVCVLALLLEGKTLTVRQQKGFKMTIEGGEGAARSDGSLARHAVLTDAHLAAPCCPTRPTATFPLIHETRLYMRWFLCPQGGDETSGQQILRVTREVVRVGTSAWPRLETRAHARRQTAGALSPYCLGHRRGISSGRLYDAWV</sequence>
<proteinExistence type="predicted"/>
<comment type="caution">
    <text evidence="1">The sequence shown here is derived from an EMBL/GenBank/DDBJ whole genome shotgun (WGS) entry which is preliminary data.</text>
</comment>
<dbReference type="Proteomes" id="UP000324222">
    <property type="component" value="Unassembled WGS sequence"/>
</dbReference>
<reference evidence="1 2" key="1">
    <citation type="submission" date="2019-05" db="EMBL/GenBank/DDBJ databases">
        <title>Another draft genome of Portunus trituberculatus and its Hox gene families provides insights of decapod evolution.</title>
        <authorList>
            <person name="Jeong J.-H."/>
            <person name="Song I."/>
            <person name="Kim S."/>
            <person name="Choi T."/>
            <person name="Kim D."/>
            <person name="Ryu S."/>
            <person name="Kim W."/>
        </authorList>
    </citation>
    <scope>NUCLEOTIDE SEQUENCE [LARGE SCALE GENOMIC DNA]</scope>
    <source>
        <tissue evidence="1">Muscle</tissue>
    </source>
</reference>
<keyword evidence="2" id="KW-1185">Reference proteome</keyword>
<organism evidence="1 2">
    <name type="scientific">Portunus trituberculatus</name>
    <name type="common">Swimming crab</name>
    <name type="synonym">Neptunus trituberculatus</name>
    <dbReference type="NCBI Taxonomy" id="210409"/>
    <lineage>
        <taxon>Eukaryota</taxon>
        <taxon>Metazoa</taxon>
        <taxon>Ecdysozoa</taxon>
        <taxon>Arthropoda</taxon>
        <taxon>Crustacea</taxon>
        <taxon>Multicrustacea</taxon>
        <taxon>Malacostraca</taxon>
        <taxon>Eumalacostraca</taxon>
        <taxon>Eucarida</taxon>
        <taxon>Decapoda</taxon>
        <taxon>Pleocyemata</taxon>
        <taxon>Brachyura</taxon>
        <taxon>Eubrachyura</taxon>
        <taxon>Portunoidea</taxon>
        <taxon>Portunidae</taxon>
        <taxon>Portuninae</taxon>
        <taxon>Portunus</taxon>
    </lineage>
</organism>
<name>A0A5B7CK57_PORTR</name>
<dbReference type="EMBL" id="VSRR010000095">
    <property type="protein sequence ID" value="MPC09967.1"/>
    <property type="molecule type" value="Genomic_DNA"/>
</dbReference>
<protein>
    <submittedName>
        <fullName evidence="1">Uncharacterized protein</fullName>
    </submittedName>
</protein>
<accession>A0A5B7CK57</accession>
<gene>
    <name evidence="1" type="ORF">E2C01_002589</name>
</gene>
<evidence type="ECO:0000313" key="2">
    <source>
        <dbReference type="Proteomes" id="UP000324222"/>
    </source>
</evidence>
<evidence type="ECO:0000313" key="1">
    <source>
        <dbReference type="EMBL" id="MPC09967.1"/>
    </source>
</evidence>